<sequence length="120" mass="12817">MAVLISVMENMPRYDWRWVRPAIADPIRPASTVIEMASLKSGVGIICSVLAAMMKPGSVATMALKPNAGALFIAASSDPLTAVLLPSERRRSSVRQLVATAVRNRACGWRPGPRPGFASV</sequence>
<reference evidence="1 2" key="1">
    <citation type="submission" date="2023-03" db="EMBL/GenBank/DDBJ databases">
        <title>Draft assemblies of triclosan tolerant bacteria isolated from returned activated sludge.</title>
        <authorList>
            <person name="Van Hamelsveld S."/>
        </authorList>
    </citation>
    <scope>NUCLEOTIDE SEQUENCE [LARGE SCALE GENOMIC DNA]</scope>
    <source>
        <strain evidence="1 2">GW210010_S58</strain>
    </source>
</reference>
<accession>A0ABT6AKJ5</accession>
<keyword evidence="2" id="KW-1185">Reference proteome</keyword>
<comment type="caution">
    <text evidence="1">The sequence shown here is derived from an EMBL/GenBank/DDBJ whole genome shotgun (WGS) entry which is preliminary data.</text>
</comment>
<proteinExistence type="predicted"/>
<gene>
    <name evidence="1" type="ORF">P3W85_09270</name>
</gene>
<protein>
    <submittedName>
        <fullName evidence="1">Uncharacterized protein</fullName>
    </submittedName>
</protein>
<dbReference type="Proteomes" id="UP001216674">
    <property type="component" value="Unassembled WGS sequence"/>
</dbReference>
<dbReference type="RefSeq" id="WP_276264561.1">
    <property type="nucleotide sequence ID" value="NZ_JARJLM010000158.1"/>
</dbReference>
<dbReference type="EMBL" id="JARJLM010000158">
    <property type="protein sequence ID" value="MDF3833138.1"/>
    <property type="molecule type" value="Genomic_DNA"/>
</dbReference>
<evidence type="ECO:0000313" key="2">
    <source>
        <dbReference type="Proteomes" id="UP001216674"/>
    </source>
</evidence>
<evidence type="ECO:0000313" key="1">
    <source>
        <dbReference type="EMBL" id="MDF3833138.1"/>
    </source>
</evidence>
<organism evidence="1 2">
    <name type="scientific">Cupriavidus basilensis</name>
    <dbReference type="NCBI Taxonomy" id="68895"/>
    <lineage>
        <taxon>Bacteria</taxon>
        <taxon>Pseudomonadati</taxon>
        <taxon>Pseudomonadota</taxon>
        <taxon>Betaproteobacteria</taxon>
        <taxon>Burkholderiales</taxon>
        <taxon>Burkholderiaceae</taxon>
        <taxon>Cupriavidus</taxon>
    </lineage>
</organism>
<name>A0ABT6AKJ5_9BURK</name>